<dbReference type="InterPro" id="IPR001647">
    <property type="entry name" value="HTH_TetR"/>
</dbReference>
<keyword evidence="3" id="KW-0804">Transcription</keyword>
<evidence type="ECO:0000256" key="4">
    <source>
        <dbReference type="PROSITE-ProRule" id="PRU00335"/>
    </source>
</evidence>
<feature type="domain" description="HTH tetR-type" evidence="6">
    <location>
        <begin position="17"/>
        <end position="77"/>
    </location>
</feature>
<protein>
    <recommendedName>
        <fullName evidence="6">HTH tetR-type domain-containing protein</fullName>
    </recommendedName>
</protein>
<geneLocation type="plasmid" evidence="8">
    <name>pr1cp1</name>
</geneLocation>
<dbReference type="PROSITE" id="PS50977">
    <property type="entry name" value="HTH_TETR_2"/>
    <property type="match status" value="1"/>
</dbReference>
<dbReference type="PRINTS" id="PR00455">
    <property type="entry name" value="HTHTETR"/>
</dbReference>
<feature type="DNA-binding region" description="H-T-H motif" evidence="4">
    <location>
        <begin position="40"/>
        <end position="59"/>
    </location>
</feature>
<keyword evidence="1" id="KW-0805">Transcription regulation</keyword>
<dbReference type="PANTHER" id="PTHR30055:SF234">
    <property type="entry name" value="HTH-TYPE TRANSCRIPTIONAL REGULATOR BETI"/>
    <property type="match status" value="1"/>
</dbReference>
<dbReference type="EMBL" id="CP009112">
    <property type="protein sequence ID" value="ANS31923.1"/>
    <property type="molecule type" value="Genomic_DNA"/>
</dbReference>
<evidence type="ECO:0000256" key="1">
    <source>
        <dbReference type="ARBA" id="ARBA00023015"/>
    </source>
</evidence>
<dbReference type="RefSeq" id="WP_081315541.1">
    <property type="nucleotide sequence ID" value="NZ_CP009112.1"/>
</dbReference>
<feature type="region of interest" description="Disordered" evidence="5">
    <location>
        <begin position="1"/>
        <end position="21"/>
    </location>
</feature>
<dbReference type="AlphaFoldDB" id="A0A1B1KH20"/>
<dbReference type="Proteomes" id="UP000186108">
    <property type="component" value="Plasmid pR1CP1"/>
</dbReference>
<evidence type="ECO:0000259" key="6">
    <source>
        <dbReference type="PROSITE" id="PS50977"/>
    </source>
</evidence>
<evidence type="ECO:0000313" key="7">
    <source>
        <dbReference type="EMBL" id="ANS31923.1"/>
    </source>
</evidence>
<evidence type="ECO:0000313" key="8">
    <source>
        <dbReference type="Proteomes" id="UP000186108"/>
    </source>
</evidence>
<dbReference type="SUPFAM" id="SSF46689">
    <property type="entry name" value="Homeodomain-like"/>
    <property type="match status" value="1"/>
</dbReference>
<dbReference type="GO" id="GO:0003700">
    <property type="term" value="F:DNA-binding transcription factor activity"/>
    <property type="evidence" value="ECO:0007669"/>
    <property type="project" value="TreeGrafter"/>
</dbReference>
<accession>A0A1B1KH20</accession>
<evidence type="ECO:0000256" key="5">
    <source>
        <dbReference type="SAM" id="MobiDB-lite"/>
    </source>
</evidence>
<dbReference type="GO" id="GO:0000976">
    <property type="term" value="F:transcription cis-regulatory region binding"/>
    <property type="evidence" value="ECO:0007669"/>
    <property type="project" value="TreeGrafter"/>
</dbReference>
<keyword evidence="7" id="KW-0614">Plasmid</keyword>
<reference evidence="7 8" key="1">
    <citation type="submission" date="2014-07" db="EMBL/GenBank/DDBJ databases">
        <authorList>
            <person name="Zhang J.E."/>
            <person name="Yang H."/>
            <person name="Guo J."/>
            <person name="Deng Z."/>
            <person name="Luo H."/>
            <person name="Luo M."/>
            <person name="Zhao B."/>
        </authorList>
    </citation>
    <scope>NUCLEOTIDE SEQUENCE [LARGE SCALE GENOMIC DNA]</scope>
    <source>
        <strain evidence="7 8">1CP</strain>
        <plasmid evidence="8">Plasmid pr1cp1</plasmid>
    </source>
</reference>
<dbReference type="InterPro" id="IPR009057">
    <property type="entry name" value="Homeodomain-like_sf"/>
</dbReference>
<sequence>MTGSKKAAAVEAGKSDSDSRTELVRGAQRLLAQRPPSGITGKQIAKEAGIHYGLIYHYFESKDALFKEAMQQLTDEYIAHRDATVDRSIPLPRLPFEGHELWWRAAANFSADGGASYTSLGWTYPVMNHELDQILAHHPELSEFEAKAHIVREVCTNFGWMFFKETLARGMELSEDQMKELGHFISER</sequence>
<evidence type="ECO:0000256" key="3">
    <source>
        <dbReference type="ARBA" id="ARBA00023163"/>
    </source>
</evidence>
<dbReference type="InterPro" id="IPR050109">
    <property type="entry name" value="HTH-type_TetR-like_transc_reg"/>
</dbReference>
<proteinExistence type="predicted"/>
<dbReference type="Pfam" id="PF00440">
    <property type="entry name" value="TetR_N"/>
    <property type="match status" value="1"/>
</dbReference>
<keyword evidence="2 4" id="KW-0238">DNA-binding</keyword>
<name>A0A1B1KH20_RHOOP</name>
<organism evidence="7 8">
    <name type="scientific">Rhodococcus opacus</name>
    <name type="common">Nocardia opaca</name>
    <dbReference type="NCBI Taxonomy" id="37919"/>
    <lineage>
        <taxon>Bacteria</taxon>
        <taxon>Bacillati</taxon>
        <taxon>Actinomycetota</taxon>
        <taxon>Actinomycetes</taxon>
        <taxon>Mycobacteriales</taxon>
        <taxon>Nocardiaceae</taxon>
        <taxon>Rhodococcus</taxon>
    </lineage>
</organism>
<evidence type="ECO:0000256" key="2">
    <source>
        <dbReference type="ARBA" id="ARBA00023125"/>
    </source>
</evidence>
<dbReference type="Gene3D" id="1.10.357.10">
    <property type="entry name" value="Tetracycline Repressor, domain 2"/>
    <property type="match status" value="1"/>
</dbReference>
<gene>
    <name evidence="7" type="ORF">R1CP_36585</name>
</gene>
<dbReference type="PANTHER" id="PTHR30055">
    <property type="entry name" value="HTH-TYPE TRANSCRIPTIONAL REGULATOR RUTR"/>
    <property type="match status" value="1"/>
</dbReference>